<dbReference type="GO" id="GO:0015074">
    <property type="term" value="P:DNA integration"/>
    <property type="evidence" value="ECO:0007669"/>
    <property type="project" value="InterPro"/>
</dbReference>
<keyword evidence="1 2" id="KW-0238">DNA-binding</keyword>
<evidence type="ECO:0000256" key="2">
    <source>
        <dbReference type="PROSITE-ProRule" id="PRU01248"/>
    </source>
</evidence>
<dbReference type="InterPro" id="IPR010998">
    <property type="entry name" value="Integrase_recombinase_N"/>
</dbReference>
<dbReference type="Pfam" id="PF02899">
    <property type="entry name" value="Phage_int_SAM_1"/>
    <property type="match status" value="1"/>
</dbReference>
<dbReference type="GO" id="GO:0003677">
    <property type="term" value="F:DNA binding"/>
    <property type="evidence" value="ECO:0007669"/>
    <property type="project" value="UniProtKB-UniRule"/>
</dbReference>
<accession>A0A3E0VAW8</accession>
<comment type="caution">
    <text evidence="4">The sequence shown here is derived from an EMBL/GenBank/DDBJ whole genome shotgun (WGS) entry which is preliminary data.</text>
</comment>
<dbReference type="InterPro" id="IPR011010">
    <property type="entry name" value="DNA_brk_join_enz"/>
</dbReference>
<dbReference type="AlphaFoldDB" id="A0A3E0VAW8"/>
<proteinExistence type="predicted"/>
<sequence length="233" mass="25617">MGLMRVVIQRVSGGVVAVSVRDDAGLSIEVVDRFLKHLLDSGCSPNTAAAYGYDLRYLFEFLSEVSAPWHEFRPALAVDFLAWLSARPNSHRGRGSGSRLSPATVSRALAAVSSFYEWAAIMELFDLGHPLQQKFDPALARVGSRHQPFAGGSSRQMPVRRDVRVKVPLRLPRPMEDADIAALVSGISRQRDLAMILLMLDGGLRPGEVLMTALTEIPQFCSLKFPTPGRFRA</sequence>
<evidence type="ECO:0000313" key="4">
    <source>
        <dbReference type="EMBL" id="RFA06673.1"/>
    </source>
</evidence>
<dbReference type="SUPFAM" id="SSF56349">
    <property type="entry name" value="DNA breaking-rejoining enzymes"/>
    <property type="match status" value="1"/>
</dbReference>
<dbReference type="Gene3D" id="1.10.150.130">
    <property type="match status" value="1"/>
</dbReference>
<dbReference type="Proteomes" id="UP000256709">
    <property type="component" value="Unassembled WGS sequence"/>
</dbReference>
<protein>
    <recommendedName>
        <fullName evidence="3">Core-binding (CB) domain-containing protein</fullName>
    </recommendedName>
</protein>
<reference evidence="4 5" key="1">
    <citation type="submission" date="2017-04" db="EMBL/GenBank/DDBJ databases">
        <title>Comparative genome analysis of Subtercola boreus.</title>
        <authorList>
            <person name="Cho Y.-J."/>
            <person name="Cho A."/>
            <person name="Kim O.-S."/>
            <person name="Lee J.-I."/>
        </authorList>
    </citation>
    <scope>NUCLEOTIDE SEQUENCE [LARGE SCALE GENOMIC DNA]</scope>
    <source>
        <strain evidence="4 5">P27444</strain>
    </source>
</reference>
<dbReference type="OrthoDB" id="9803188at2"/>
<dbReference type="InterPro" id="IPR044068">
    <property type="entry name" value="CB"/>
</dbReference>
<dbReference type="InterPro" id="IPR004107">
    <property type="entry name" value="Integrase_SAM-like_N"/>
</dbReference>
<organism evidence="4 5">
    <name type="scientific">Subtercola boreus</name>
    <dbReference type="NCBI Taxonomy" id="120213"/>
    <lineage>
        <taxon>Bacteria</taxon>
        <taxon>Bacillati</taxon>
        <taxon>Actinomycetota</taxon>
        <taxon>Actinomycetes</taxon>
        <taxon>Micrococcales</taxon>
        <taxon>Microbacteriaceae</taxon>
        <taxon>Subtercola</taxon>
    </lineage>
</organism>
<feature type="domain" description="Core-binding (CB)" evidence="3">
    <location>
        <begin position="25"/>
        <end position="120"/>
    </location>
</feature>
<dbReference type="EMBL" id="NBXA01000056">
    <property type="protein sequence ID" value="RFA06673.1"/>
    <property type="molecule type" value="Genomic_DNA"/>
</dbReference>
<name>A0A3E0VAW8_9MICO</name>
<gene>
    <name evidence="4" type="ORF">B7R21_19035</name>
</gene>
<evidence type="ECO:0000256" key="1">
    <source>
        <dbReference type="ARBA" id="ARBA00023125"/>
    </source>
</evidence>
<dbReference type="PROSITE" id="PS51900">
    <property type="entry name" value="CB"/>
    <property type="match status" value="1"/>
</dbReference>
<evidence type="ECO:0000259" key="3">
    <source>
        <dbReference type="PROSITE" id="PS51900"/>
    </source>
</evidence>
<evidence type="ECO:0000313" key="5">
    <source>
        <dbReference type="Proteomes" id="UP000256709"/>
    </source>
</evidence>